<dbReference type="Gene3D" id="3.20.200.10">
    <property type="entry name" value="MHCK/EF2 kinase"/>
    <property type="match status" value="1"/>
</dbReference>
<dbReference type="GO" id="GO:1903013">
    <property type="term" value="P:response to differentiation-inducing factor 1"/>
    <property type="evidence" value="ECO:0007669"/>
    <property type="project" value="TreeGrafter"/>
</dbReference>
<proteinExistence type="predicted"/>
<dbReference type="AlphaFoldDB" id="A0A0C3DVD9"/>
<feature type="compositionally biased region" description="Polar residues" evidence="6">
    <location>
        <begin position="329"/>
        <end position="338"/>
    </location>
</feature>
<evidence type="ECO:0000256" key="1">
    <source>
        <dbReference type="ARBA" id="ARBA00022527"/>
    </source>
</evidence>
<evidence type="ECO:0000313" key="9">
    <source>
        <dbReference type="Proteomes" id="UP000053989"/>
    </source>
</evidence>
<dbReference type="InterPro" id="IPR004166">
    <property type="entry name" value="a-kinase_dom"/>
</dbReference>
<keyword evidence="5" id="KW-0067">ATP-binding</keyword>
<feature type="region of interest" description="Disordered" evidence="6">
    <location>
        <begin position="312"/>
        <end position="351"/>
    </location>
</feature>
<feature type="compositionally biased region" description="Polar residues" evidence="6">
    <location>
        <begin position="249"/>
        <end position="259"/>
    </location>
</feature>
<dbReference type="PROSITE" id="PS51158">
    <property type="entry name" value="ALPHA_KINASE"/>
    <property type="match status" value="1"/>
</dbReference>
<reference evidence="8 9" key="1">
    <citation type="submission" date="2014-04" db="EMBL/GenBank/DDBJ databases">
        <authorList>
            <consortium name="DOE Joint Genome Institute"/>
            <person name="Kuo A."/>
            <person name="Kohler A."/>
            <person name="Nagy L.G."/>
            <person name="Floudas D."/>
            <person name="Copeland A."/>
            <person name="Barry K.W."/>
            <person name="Cichocki N."/>
            <person name="Veneault-Fourrey C."/>
            <person name="LaButti K."/>
            <person name="Lindquist E.A."/>
            <person name="Lipzen A."/>
            <person name="Lundell T."/>
            <person name="Morin E."/>
            <person name="Murat C."/>
            <person name="Sun H."/>
            <person name="Tunlid A."/>
            <person name="Henrissat B."/>
            <person name="Grigoriev I.V."/>
            <person name="Hibbett D.S."/>
            <person name="Martin F."/>
            <person name="Nordberg H.P."/>
            <person name="Cantor M.N."/>
            <person name="Hua S.X."/>
        </authorList>
    </citation>
    <scope>NUCLEOTIDE SEQUENCE [LARGE SCALE GENOMIC DNA]</scope>
    <source>
        <strain evidence="8 9">Foug A</strain>
    </source>
</reference>
<evidence type="ECO:0000313" key="8">
    <source>
        <dbReference type="EMBL" id="KIM64560.1"/>
    </source>
</evidence>
<dbReference type="PANTHER" id="PTHR45992">
    <property type="entry name" value="EUKARYOTIC ELONGATION FACTOR 2 KINASE-RELATED"/>
    <property type="match status" value="1"/>
</dbReference>
<dbReference type="InterPro" id="IPR051852">
    <property type="entry name" value="Alpha-type_PK"/>
</dbReference>
<feature type="region of interest" description="Disordered" evidence="6">
    <location>
        <begin position="225"/>
        <end position="262"/>
    </location>
</feature>
<organism evidence="8 9">
    <name type="scientific">Scleroderma citrinum Foug A</name>
    <dbReference type="NCBI Taxonomy" id="1036808"/>
    <lineage>
        <taxon>Eukaryota</taxon>
        <taxon>Fungi</taxon>
        <taxon>Dikarya</taxon>
        <taxon>Basidiomycota</taxon>
        <taxon>Agaricomycotina</taxon>
        <taxon>Agaricomycetes</taxon>
        <taxon>Agaricomycetidae</taxon>
        <taxon>Boletales</taxon>
        <taxon>Sclerodermatineae</taxon>
        <taxon>Sclerodermataceae</taxon>
        <taxon>Scleroderma</taxon>
    </lineage>
</organism>
<keyword evidence="9" id="KW-1185">Reference proteome</keyword>
<dbReference type="GO" id="GO:0004674">
    <property type="term" value="F:protein serine/threonine kinase activity"/>
    <property type="evidence" value="ECO:0007669"/>
    <property type="project" value="UniProtKB-KW"/>
</dbReference>
<evidence type="ECO:0000256" key="5">
    <source>
        <dbReference type="ARBA" id="ARBA00022840"/>
    </source>
</evidence>
<keyword evidence="1" id="KW-0723">Serine/threonine-protein kinase</keyword>
<dbReference type="Pfam" id="PF02816">
    <property type="entry name" value="Alpha_kinase"/>
    <property type="match status" value="1"/>
</dbReference>
<dbReference type="GO" id="GO:0005524">
    <property type="term" value="F:ATP binding"/>
    <property type="evidence" value="ECO:0007669"/>
    <property type="project" value="UniProtKB-KW"/>
</dbReference>
<dbReference type="OrthoDB" id="301415at2759"/>
<dbReference type="SUPFAM" id="SSF56112">
    <property type="entry name" value="Protein kinase-like (PK-like)"/>
    <property type="match status" value="1"/>
</dbReference>
<dbReference type="InterPro" id="IPR011009">
    <property type="entry name" value="Kinase-like_dom_sf"/>
</dbReference>
<dbReference type="GO" id="GO:0031037">
    <property type="term" value="P:myosin II filament disassembly"/>
    <property type="evidence" value="ECO:0007669"/>
    <property type="project" value="TreeGrafter"/>
</dbReference>
<dbReference type="PANTHER" id="PTHR45992:SF2">
    <property type="entry name" value="EUKARYOTIC ELONGATION FACTOR 2 KINASE"/>
    <property type="match status" value="1"/>
</dbReference>
<evidence type="ECO:0000259" key="7">
    <source>
        <dbReference type="PROSITE" id="PS51158"/>
    </source>
</evidence>
<evidence type="ECO:0000256" key="4">
    <source>
        <dbReference type="ARBA" id="ARBA00022777"/>
    </source>
</evidence>
<dbReference type="HOGENOM" id="CLU_018737_2_0_1"/>
<keyword evidence="4" id="KW-0418">Kinase</keyword>
<dbReference type="InParanoid" id="A0A0C3DVD9"/>
<evidence type="ECO:0000256" key="6">
    <source>
        <dbReference type="SAM" id="MobiDB-lite"/>
    </source>
</evidence>
<evidence type="ECO:0000256" key="3">
    <source>
        <dbReference type="ARBA" id="ARBA00022741"/>
    </source>
</evidence>
<keyword evidence="2" id="KW-0808">Transferase</keyword>
<dbReference type="STRING" id="1036808.A0A0C3DVD9"/>
<dbReference type="EMBL" id="KN822027">
    <property type="protein sequence ID" value="KIM64560.1"/>
    <property type="molecule type" value="Genomic_DNA"/>
</dbReference>
<reference evidence="9" key="2">
    <citation type="submission" date="2015-01" db="EMBL/GenBank/DDBJ databases">
        <title>Evolutionary Origins and Diversification of the Mycorrhizal Mutualists.</title>
        <authorList>
            <consortium name="DOE Joint Genome Institute"/>
            <consortium name="Mycorrhizal Genomics Consortium"/>
            <person name="Kohler A."/>
            <person name="Kuo A."/>
            <person name="Nagy L.G."/>
            <person name="Floudas D."/>
            <person name="Copeland A."/>
            <person name="Barry K.W."/>
            <person name="Cichocki N."/>
            <person name="Veneault-Fourrey C."/>
            <person name="LaButti K."/>
            <person name="Lindquist E.A."/>
            <person name="Lipzen A."/>
            <person name="Lundell T."/>
            <person name="Morin E."/>
            <person name="Murat C."/>
            <person name="Riley R."/>
            <person name="Ohm R."/>
            <person name="Sun H."/>
            <person name="Tunlid A."/>
            <person name="Henrissat B."/>
            <person name="Grigoriev I.V."/>
            <person name="Hibbett D.S."/>
            <person name="Martin F."/>
        </authorList>
    </citation>
    <scope>NUCLEOTIDE SEQUENCE [LARGE SCALE GENOMIC DNA]</scope>
    <source>
        <strain evidence="9">Foug A</strain>
    </source>
</reference>
<sequence>MSGLVAGTGSIGGSPMVNFTPPPPPVPFPGRPNVYVPSAWNNVQLPAPPVARAAPSPLMALPPGSSGYSVQHLQYAAQRERWAQMAHRPPPAETISLEISAVFEAGGKKKNARSNNIGSICEGLKDIDAQSTAYELASIALRTVVPRIKAYYPSFGWRENEFIVRDTKWVDLMRHSSAQLYFYGDCLNASNRKNSKAVVFKTKQFGLFVIVPEAQWEQFEVFRDKLEPPSPEPTRSRRVSRQPLHPATSPLSPARTFSQSDTVPTVLTPSVVSQSTSSSEPPMPLFLSNGWAASTASSSVFERLISEDIIGNNDTTNTTAVKRHHRHTSSTSNGSISYPPQKKHLGNVFSSPNRDQLKEALQSGGACEFDVKKVFRQNIMQVDFYPIPVCNLDELIRTKMAFDIKTAELFSGNIRLDRSTDAILGVGAFKTAQSAQLTLSPLTRSGMGSSPNYEIVLKRPYINNFPDEPAGPPFSRFTLKDESNILYCEANVLYWAKALLKMTYEFIDHAIDSAKEPPPFDIPHLRFVDAGLLLAYSNALATTEEGGLPSVKTSAVVSMMYLGEELIPTPSDGEVFVKYIHNGDAAPCDLLDPDTENIAQFLAFTQHVQYVKTGGQVYISDYQGNDALLTDPQILTHPSVGRGQRLFSDGNVQKGVELFKEQHICNEFCKWAGFRLSPFRITID</sequence>
<keyword evidence="3" id="KW-0547">Nucleotide-binding</keyword>
<name>A0A0C3DVD9_9AGAM</name>
<accession>A0A0C3DVD9</accession>
<evidence type="ECO:0000256" key="2">
    <source>
        <dbReference type="ARBA" id="ARBA00022679"/>
    </source>
</evidence>
<protein>
    <recommendedName>
        <fullName evidence="7">Alpha-type protein kinase domain-containing protein</fullName>
    </recommendedName>
</protein>
<dbReference type="Proteomes" id="UP000053989">
    <property type="component" value="Unassembled WGS sequence"/>
</dbReference>
<gene>
    <name evidence="8" type="ORF">SCLCIDRAFT_23301</name>
</gene>
<feature type="domain" description="Alpha-type protein kinase" evidence="7">
    <location>
        <begin position="397"/>
        <end position="679"/>
    </location>
</feature>